<keyword evidence="11" id="KW-0924">Ammonia transport</keyword>
<dbReference type="SUPFAM" id="SSF111352">
    <property type="entry name" value="Ammonium transporter"/>
    <property type="match status" value="2"/>
</dbReference>
<sequence>MDLNVASPINHGDNAWMLTSTALVFIMCLGLGFFYGGLARTNHTLSLMFLMMISTCVVTIQWYFWGYSLTYSVTTNNNFIGNLHHIIARHVDNVPHPNAPTIPGGTYFIYQCMFAIITPALAFGSTAERMKIGPVVIFLFVWSTLVYNVIAMWVWNPKGWLYKLGVHDFAGGIAVHLGSGAAAGAYALLIGDRKDYSKHGHFTPNNVAFVFLGTAFLWFGWFGFNGGSEGAADGRAANAVIVTHIAGAVGGAVWVYIDFLRTKKWSLVGICTGAVAGLATITPASGFVTPSSSLAFGFFGAIICYACVLYKNILFPFDDCLDVFAVHYVSGIVGTFMNGIFAEQAVIAMGYPPGATNVPLGGWFDRHWIQLPIQMAGIGAASVWSFGMTYLILWVMLKCGLRLRLRDDEEDLGTDLAILGETAYGFMEPAHGHGHDPEKGEKMTSAPEQMEAVPELPNIVPISSNSEVAEVAAAAKAERNSMIGMASGSIARLSTGSITQIQKTPEGESSTSATEVAVVSTPSAEETPAEETHEVHVKFDTTMDLNVASVVNHGDNAWMLTSTALVFIMCLGLGFFYGGLARTNHTLSLMFLMMISTCVVTIQWYFWGYSLTYSVTTNNNFIGNLHHIIARHVGNEPHPNAPTIPSGTYFIYQCMFAIITPALAFGSTAERMKIGPVVIFLFVWSTLVYNVIAMWVWNPKGWLYQLGVHDFAGGIAVHLGSGAAAGAYALLIGDRKDYSKHGHFTPNNVAFVFLGTAFLWFGWFGFNGGSEGAADGRAANAVIVTHIAGAVGGAVWVYIDFLRTKKWSLVGICTGAVAGLATITPASGFVTPSSSLAFGFFGAIICYVCVLYKNILFPFDDCLDVFAVHYVSGIVGTFMNGIFAEQAVIAMGYPPGATNVPLGGWFDRHWIQLPIQMAAIAASSVWSFGMTYLILWVMLKCGLRLRLRDDEEDLGTDLAILGETAYGFMEPAHGHGHDAEKGEKMTSAPEQMATAEEIPTIVPINATPEEVPAVAPVNTTPEEVPAIVPVNSTPEEAAPASSTPEEERSSNGEVSFPDSMKASTLLEQIASERSWNRKDVNDDLTILEKHRLYAVRDLRDLSEESWKVIELLPLVKDLLKKSIQIGLAKPEEEYRRLKIEKKIKKKQKKMEKRLAREGLRSQEPGNGSEAKLAESMSSSSSSSSEEEISESPSNKNAGLVKVDNPNQNRLKYLPGPGRIQANGNRIRVSAGNGQVYEVDRYCPHKRVDLSSKGIVVGNNLICSKHNWSFSLDRGGQCTQNSSSIHACAVNDW</sequence>
<keyword evidence="9" id="KW-0411">Iron-sulfur</keyword>
<accession>A0A1Y1Y6N9</accession>
<dbReference type="InterPro" id="IPR024041">
    <property type="entry name" value="NH4_transpt_AmtB-like_dom"/>
</dbReference>
<dbReference type="Gene3D" id="1.10.3430.10">
    <property type="entry name" value="Ammonium transporter AmtB like domains"/>
    <property type="match status" value="2"/>
</dbReference>
<feature type="transmembrane region" description="Helical" evidence="13">
    <location>
        <begin position="809"/>
        <end position="830"/>
    </location>
</feature>
<dbReference type="Proteomes" id="UP000193498">
    <property type="component" value="Unassembled WGS sequence"/>
</dbReference>
<feature type="transmembrane region" description="Helical" evidence="13">
    <location>
        <begin position="913"/>
        <end position="939"/>
    </location>
</feature>
<dbReference type="GO" id="GO:0008519">
    <property type="term" value="F:ammonium channel activity"/>
    <property type="evidence" value="ECO:0007669"/>
    <property type="project" value="InterPro"/>
</dbReference>
<feature type="transmembrane region" description="Helical" evidence="13">
    <location>
        <begin position="867"/>
        <end position="893"/>
    </location>
</feature>
<dbReference type="PROSITE" id="PS51296">
    <property type="entry name" value="RIESKE"/>
    <property type="match status" value="1"/>
</dbReference>
<evidence type="ECO:0000256" key="13">
    <source>
        <dbReference type="SAM" id="Phobius"/>
    </source>
</evidence>
<dbReference type="InterPro" id="IPR001905">
    <property type="entry name" value="Ammonium_transpt"/>
</dbReference>
<evidence type="ECO:0000256" key="10">
    <source>
        <dbReference type="ARBA" id="ARBA00023136"/>
    </source>
</evidence>
<evidence type="ECO:0000256" key="4">
    <source>
        <dbReference type="ARBA" id="ARBA00022692"/>
    </source>
</evidence>
<dbReference type="Gene3D" id="2.102.10.10">
    <property type="entry name" value="Rieske [2Fe-2S] iron-sulphur domain"/>
    <property type="match status" value="1"/>
</dbReference>
<dbReference type="GO" id="GO:0046872">
    <property type="term" value="F:metal ion binding"/>
    <property type="evidence" value="ECO:0007669"/>
    <property type="project" value="UniProtKB-KW"/>
</dbReference>
<feature type="region of interest" description="Disordered" evidence="12">
    <location>
        <begin position="1026"/>
        <end position="1060"/>
    </location>
</feature>
<feature type="transmembrane region" description="Helical" evidence="13">
    <location>
        <begin position="267"/>
        <end position="288"/>
    </location>
</feature>
<keyword evidence="5" id="KW-0001">2Fe-2S</keyword>
<dbReference type="SUPFAM" id="SSF50022">
    <property type="entry name" value="ISP domain"/>
    <property type="match status" value="1"/>
</dbReference>
<comment type="caution">
    <text evidence="15">The sequence shown here is derived from an EMBL/GenBank/DDBJ whole genome shotgun (WGS) entry which is preliminary data.</text>
</comment>
<evidence type="ECO:0000256" key="7">
    <source>
        <dbReference type="ARBA" id="ARBA00022989"/>
    </source>
</evidence>
<protein>
    <submittedName>
        <fullName evidence="15">Ammonium transporter</fullName>
    </submittedName>
</protein>
<feature type="transmembrane region" description="Helical" evidence="13">
    <location>
        <begin position="47"/>
        <end position="65"/>
    </location>
</feature>
<gene>
    <name evidence="15" type="ORF">K493DRAFT_408319</name>
</gene>
<comment type="subcellular location">
    <subcellularLocation>
        <location evidence="1">Membrane</location>
        <topology evidence="1">Multi-pass membrane protein</topology>
    </subcellularLocation>
</comment>
<keyword evidence="3" id="KW-0813">Transport</keyword>
<feature type="region of interest" description="Disordered" evidence="12">
    <location>
        <begin position="1145"/>
        <end position="1208"/>
    </location>
</feature>
<keyword evidence="7 13" id="KW-1133">Transmembrane helix</keyword>
<evidence type="ECO:0000313" key="15">
    <source>
        <dbReference type="EMBL" id="ORX93690.1"/>
    </source>
</evidence>
<feature type="transmembrane region" description="Helical" evidence="13">
    <location>
        <begin position="107"/>
        <end position="123"/>
    </location>
</feature>
<name>A0A1Y1Y6N9_9FUNG</name>
<keyword evidence="16" id="KW-1185">Reference proteome</keyword>
<dbReference type="InterPro" id="IPR017941">
    <property type="entry name" value="Rieske_2Fe-2S"/>
</dbReference>
<dbReference type="PANTHER" id="PTHR43029:SF10">
    <property type="entry name" value="AMMONIUM TRANSPORTER MEP2"/>
    <property type="match status" value="1"/>
</dbReference>
<feature type="compositionally biased region" description="Low complexity" evidence="12">
    <location>
        <begin position="1174"/>
        <end position="1183"/>
    </location>
</feature>
<dbReference type="InParanoid" id="A0A1Y1Y6N9"/>
<evidence type="ECO:0000313" key="16">
    <source>
        <dbReference type="Proteomes" id="UP000193498"/>
    </source>
</evidence>
<feature type="transmembrane region" description="Helical" evidence="13">
    <location>
        <begin position="836"/>
        <end position="855"/>
    </location>
</feature>
<feature type="transmembrane region" description="Helical" evidence="13">
    <location>
        <begin position="15"/>
        <end position="35"/>
    </location>
</feature>
<dbReference type="InterPro" id="IPR029020">
    <property type="entry name" value="Ammonium/urea_transptr"/>
</dbReference>
<comment type="similarity">
    <text evidence="2">Belongs to the ammonia transporter channel (TC 1.A.11.2) family.</text>
</comment>
<keyword evidence="10 13" id="KW-0472">Membrane</keyword>
<keyword evidence="6" id="KW-0479">Metal-binding</keyword>
<reference evidence="15 16" key="1">
    <citation type="submission" date="2016-07" db="EMBL/GenBank/DDBJ databases">
        <title>Pervasive Adenine N6-methylation of Active Genes in Fungi.</title>
        <authorList>
            <consortium name="DOE Joint Genome Institute"/>
            <person name="Mondo S.J."/>
            <person name="Dannebaum R.O."/>
            <person name="Kuo R.C."/>
            <person name="Labutti K."/>
            <person name="Haridas S."/>
            <person name="Kuo A."/>
            <person name="Salamov A."/>
            <person name="Ahrendt S.R."/>
            <person name="Lipzen A."/>
            <person name="Sullivan W."/>
            <person name="Andreopoulos W.B."/>
            <person name="Clum A."/>
            <person name="Lindquist E."/>
            <person name="Daum C."/>
            <person name="Ramamoorthy G.K."/>
            <person name="Gryganskyi A."/>
            <person name="Culley D."/>
            <person name="Magnuson J.K."/>
            <person name="James T.Y."/>
            <person name="O'Malley M.A."/>
            <person name="Stajich J.E."/>
            <person name="Spatafora J.W."/>
            <person name="Visel A."/>
            <person name="Grigoriev I.V."/>
        </authorList>
    </citation>
    <scope>NUCLEOTIDE SEQUENCE [LARGE SCALE GENOMIC DNA]</scope>
    <source>
        <strain evidence="15 16">CBS 931.73</strain>
    </source>
</reference>
<evidence type="ECO:0000256" key="5">
    <source>
        <dbReference type="ARBA" id="ARBA00022714"/>
    </source>
</evidence>
<dbReference type="GO" id="GO:0005886">
    <property type="term" value="C:plasma membrane"/>
    <property type="evidence" value="ECO:0007669"/>
    <property type="project" value="TreeGrafter"/>
</dbReference>
<evidence type="ECO:0000256" key="6">
    <source>
        <dbReference type="ARBA" id="ARBA00022723"/>
    </source>
</evidence>
<feature type="transmembrane region" description="Helical" evidence="13">
    <location>
        <begin position="589"/>
        <end position="607"/>
    </location>
</feature>
<keyword evidence="4 13" id="KW-0812">Transmembrane</keyword>
<evidence type="ECO:0000256" key="1">
    <source>
        <dbReference type="ARBA" id="ARBA00004141"/>
    </source>
</evidence>
<dbReference type="OrthoDB" id="534912at2759"/>
<feature type="transmembrane region" description="Helical" evidence="13">
    <location>
        <begin position="376"/>
        <end position="397"/>
    </location>
</feature>
<feature type="transmembrane region" description="Helical" evidence="13">
    <location>
        <begin position="170"/>
        <end position="190"/>
    </location>
</feature>
<feature type="transmembrane region" description="Helical" evidence="13">
    <location>
        <begin position="712"/>
        <end position="732"/>
    </location>
</feature>
<feature type="transmembrane region" description="Helical" evidence="13">
    <location>
        <begin position="744"/>
        <end position="766"/>
    </location>
</feature>
<evidence type="ECO:0000259" key="14">
    <source>
        <dbReference type="PROSITE" id="PS51296"/>
    </source>
</evidence>
<feature type="transmembrane region" description="Helical" evidence="13">
    <location>
        <begin position="135"/>
        <end position="155"/>
    </location>
</feature>
<evidence type="ECO:0000256" key="11">
    <source>
        <dbReference type="ARBA" id="ARBA00023177"/>
    </source>
</evidence>
<evidence type="ECO:0000256" key="9">
    <source>
        <dbReference type="ARBA" id="ARBA00023014"/>
    </source>
</evidence>
<dbReference type="Pfam" id="PF00355">
    <property type="entry name" value="Rieske"/>
    <property type="match status" value="1"/>
</dbReference>
<feature type="transmembrane region" description="Helical" evidence="13">
    <location>
        <begin position="557"/>
        <end position="577"/>
    </location>
</feature>
<feature type="transmembrane region" description="Helical" evidence="13">
    <location>
        <begin position="778"/>
        <end position="797"/>
    </location>
</feature>
<organism evidence="15 16">
    <name type="scientific">Basidiobolus meristosporus CBS 931.73</name>
    <dbReference type="NCBI Taxonomy" id="1314790"/>
    <lineage>
        <taxon>Eukaryota</taxon>
        <taxon>Fungi</taxon>
        <taxon>Fungi incertae sedis</taxon>
        <taxon>Zoopagomycota</taxon>
        <taxon>Entomophthoromycotina</taxon>
        <taxon>Basidiobolomycetes</taxon>
        <taxon>Basidiobolales</taxon>
        <taxon>Basidiobolaceae</taxon>
        <taxon>Basidiobolus</taxon>
    </lineage>
</organism>
<feature type="transmembrane region" description="Helical" evidence="13">
    <location>
        <begin position="236"/>
        <end position="255"/>
    </location>
</feature>
<proteinExistence type="inferred from homology"/>
<feature type="transmembrane region" description="Helical" evidence="13">
    <location>
        <begin position="294"/>
        <end position="310"/>
    </location>
</feature>
<evidence type="ECO:0000256" key="12">
    <source>
        <dbReference type="SAM" id="MobiDB-lite"/>
    </source>
</evidence>
<dbReference type="PANTHER" id="PTHR43029">
    <property type="entry name" value="AMMONIUM TRANSPORTER MEP2"/>
    <property type="match status" value="1"/>
</dbReference>
<dbReference type="InterPro" id="IPR036922">
    <property type="entry name" value="Rieske_2Fe-2S_sf"/>
</dbReference>
<feature type="transmembrane region" description="Helical" evidence="13">
    <location>
        <begin position="677"/>
        <end position="697"/>
    </location>
</feature>
<dbReference type="NCBIfam" id="TIGR00836">
    <property type="entry name" value="amt"/>
    <property type="match status" value="2"/>
</dbReference>
<evidence type="ECO:0000256" key="8">
    <source>
        <dbReference type="ARBA" id="ARBA00023004"/>
    </source>
</evidence>
<dbReference type="Pfam" id="PF00909">
    <property type="entry name" value="Ammonium_transp"/>
    <property type="match status" value="2"/>
</dbReference>
<evidence type="ECO:0000256" key="2">
    <source>
        <dbReference type="ARBA" id="ARBA00005887"/>
    </source>
</evidence>
<dbReference type="GO" id="GO:0051537">
    <property type="term" value="F:2 iron, 2 sulfur cluster binding"/>
    <property type="evidence" value="ECO:0007669"/>
    <property type="project" value="UniProtKB-KW"/>
</dbReference>
<dbReference type="EMBL" id="MCFE01000227">
    <property type="protein sequence ID" value="ORX93690.1"/>
    <property type="molecule type" value="Genomic_DNA"/>
</dbReference>
<keyword evidence="8" id="KW-0408">Iron</keyword>
<feature type="compositionally biased region" description="Low complexity" evidence="12">
    <location>
        <begin position="1032"/>
        <end position="1043"/>
    </location>
</feature>
<evidence type="ECO:0000256" key="3">
    <source>
        <dbReference type="ARBA" id="ARBA00022448"/>
    </source>
</evidence>
<feature type="transmembrane region" description="Helical" evidence="13">
    <location>
        <begin position="202"/>
        <end position="224"/>
    </location>
</feature>
<dbReference type="STRING" id="1314790.A0A1Y1Y6N9"/>
<feature type="domain" description="Rieske" evidence="14">
    <location>
        <begin position="1231"/>
        <end position="1292"/>
    </location>
</feature>